<feature type="transmembrane region" description="Helical" evidence="1">
    <location>
        <begin position="94"/>
        <end position="116"/>
    </location>
</feature>
<feature type="transmembrane region" description="Helical" evidence="1">
    <location>
        <begin position="291"/>
        <end position="311"/>
    </location>
</feature>
<gene>
    <name evidence="3" type="ORF">HF685_07160</name>
</gene>
<feature type="transmembrane region" description="Helical" evidence="1">
    <location>
        <begin position="151"/>
        <end position="170"/>
    </location>
</feature>
<dbReference type="AlphaFoldDB" id="A0A6H2DL27"/>
<dbReference type="KEGG" id="phao:HF685_07160"/>
<dbReference type="GO" id="GO:0016020">
    <property type="term" value="C:membrane"/>
    <property type="evidence" value="ECO:0007669"/>
    <property type="project" value="UniProtKB-SubCell"/>
</dbReference>
<sequence length="328" mass="35795">MSGGFSTHLSADGRLQFAAVNVVPLSWIMAMLTTSTIIVMTMMAWTGLTIDFLKASNAAYLVILAVLAIIRIALGNTKSRGQMVVRDFSEYLGLFIFLSLLGATATYPAAAMTTGFVDAELARMDSLLFFNWNDWYIFVSAHPVLQQAGRLAYANIYLSPALLLGAFAMADERAKAQLFLVTFLLAATITLALFFAFPAVGPLSYLWQEPIAYMPTSGVYQAQLLPLLRGNMLGEIDLGALQGLVCAPSFHTAAAIIYIVMAWEHRQLRWPLLALNIAMLLSTPIEGTHYLVDMIGGAAVALLALAIVITLQQKISGWRENHWKAQAI</sequence>
<accession>A0A6H2DL27</accession>
<dbReference type="Gene3D" id="1.20.144.10">
    <property type="entry name" value="Phosphatidic acid phosphatase type 2/haloperoxidase"/>
    <property type="match status" value="1"/>
</dbReference>
<proteinExistence type="predicted"/>
<feature type="transmembrane region" description="Helical" evidence="1">
    <location>
        <begin position="177"/>
        <end position="197"/>
    </location>
</feature>
<keyword evidence="4" id="KW-1185">Reference proteome</keyword>
<evidence type="ECO:0000313" key="4">
    <source>
        <dbReference type="Proteomes" id="UP000501600"/>
    </source>
</evidence>
<organism evidence="3 4">
    <name type="scientific">Parasphingorhabdus halotolerans</name>
    <dbReference type="NCBI Taxonomy" id="2725558"/>
    <lineage>
        <taxon>Bacteria</taxon>
        <taxon>Pseudomonadati</taxon>
        <taxon>Pseudomonadota</taxon>
        <taxon>Alphaproteobacteria</taxon>
        <taxon>Sphingomonadales</taxon>
        <taxon>Sphingomonadaceae</taxon>
        <taxon>Parasphingorhabdus</taxon>
    </lineage>
</organism>
<keyword evidence="1" id="KW-1133">Transmembrane helix</keyword>
<dbReference type="EMBL" id="CP051217">
    <property type="protein sequence ID" value="QJB69090.1"/>
    <property type="molecule type" value="Genomic_DNA"/>
</dbReference>
<protein>
    <submittedName>
        <fullName evidence="3">Phosphatase PAP2 family protein</fullName>
    </submittedName>
</protein>
<dbReference type="InterPro" id="IPR026841">
    <property type="entry name" value="Aur1/Ipt1"/>
</dbReference>
<feature type="domain" description="Inositolphosphotransferase Aur1/Ipt1" evidence="2">
    <location>
        <begin position="120"/>
        <end position="306"/>
    </location>
</feature>
<feature type="transmembrane region" description="Helical" evidence="1">
    <location>
        <begin position="240"/>
        <end position="261"/>
    </location>
</feature>
<dbReference type="Pfam" id="PF14378">
    <property type="entry name" value="PAP2_3"/>
    <property type="match status" value="1"/>
</dbReference>
<dbReference type="Proteomes" id="UP000501600">
    <property type="component" value="Chromosome"/>
</dbReference>
<reference evidence="3 4" key="1">
    <citation type="submission" date="2020-04" db="EMBL/GenBank/DDBJ databases">
        <title>Genome sequence for Sphingorhabdus sp. strain M1.</title>
        <authorList>
            <person name="Park S.-J."/>
        </authorList>
    </citation>
    <scope>NUCLEOTIDE SEQUENCE [LARGE SCALE GENOMIC DNA]</scope>
    <source>
        <strain evidence="3 4">JK6</strain>
    </source>
</reference>
<feature type="transmembrane region" description="Helical" evidence="1">
    <location>
        <begin position="25"/>
        <end position="45"/>
    </location>
</feature>
<name>A0A6H2DL27_9SPHN</name>
<evidence type="ECO:0000313" key="3">
    <source>
        <dbReference type="EMBL" id="QJB69090.1"/>
    </source>
</evidence>
<evidence type="ECO:0000256" key="1">
    <source>
        <dbReference type="SAM" id="Phobius"/>
    </source>
</evidence>
<evidence type="ECO:0000259" key="2">
    <source>
        <dbReference type="Pfam" id="PF14378"/>
    </source>
</evidence>
<feature type="transmembrane region" description="Helical" evidence="1">
    <location>
        <begin position="57"/>
        <end position="74"/>
    </location>
</feature>
<feature type="transmembrane region" description="Helical" evidence="1">
    <location>
        <begin position="268"/>
        <end position="285"/>
    </location>
</feature>
<keyword evidence="1" id="KW-0812">Transmembrane</keyword>
<keyword evidence="1" id="KW-0472">Membrane</keyword>